<accession>A0A4T0IDG8</accession>
<gene>
    <name evidence="2" type="ORF">E3P90_00084</name>
</gene>
<proteinExistence type="predicted"/>
<reference evidence="2 3" key="1">
    <citation type="submission" date="2019-03" db="EMBL/GenBank/DDBJ databases">
        <title>Sequencing 23 genomes of Wallemia ichthyophaga.</title>
        <authorList>
            <person name="Gostincar C."/>
        </authorList>
    </citation>
    <scope>NUCLEOTIDE SEQUENCE [LARGE SCALE GENOMIC DNA]</scope>
    <source>
        <strain evidence="2 3">EXF-8621</strain>
    </source>
</reference>
<comment type="caution">
    <text evidence="2">The sequence shown here is derived from an EMBL/GenBank/DDBJ whole genome shotgun (WGS) entry which is preliminary data.</text>
</comment>
<organism evidence="2 3">
    <name type="scientific">Wallemia ichthyophaga</name>
    <dbReference type="NCBI Taxonomy" id="245174"/>
    <lineage>
        <taxon>Eukaryota</taxon>
        <taxon>Fungi</taxon>
        <taxon>Dikarya</taxon>
        <taxon>Basidiomycota</taxon>
        <taxon>Wallemiomycotina</taxon>
        <taxon>Wallemiomycetes</taxon>
        <taxon>Wallemiales</taxon>
        <taxon>Wallemiaceae</taxon>
        <taxon>Wallemia</taxon>
    </lineage>
</organism>
<dbReference type="Pfam" id="PF24016">
    <property type="entry name" value="DUF7330"/>
    <property type="match status" value="1"/>
</dbReference>
<dbReference type="EMBL" id="SPOF01000001">
    <property type="protein sequence ID" value="TIB17430.1"/>
    <property type="molecule type" value="Genomic_DNA"/>
</dbReference>
<evidence type="ECO:0000313" key="2">
    <source>
        <dbReference type="EMBL" id="TIB17430.1"/>
    </source>
</evidence>
<protein>
    <recommendedName>
        <fullName evidence="1">DUF7330 domain-containing protein</fullName>
    </recommendedName>
</protein>
<sequence length="268" mass="28555">MEFGGCGLSSVGFGSIRESCGLKKSTFTTKDKDDFGSFKSPFPPAVKAHTPRSDMSTTSNIFQPPEPYSYTPIDLNHPQPNYAVPAPPAGLHPQQAHLRQTHRMPIRGSFHIATGAAFHTAENDTEAALQGPSARFETNDGYVDVRVWVSGGSGIATVEASSKSGRVKVEVVDCPSRLPLRLQAKSKKGPVQVLLPPCFSGLLIADAQTINLSEGAQNRATQVVGFANRFLIAGLDGSTRGGSEVKIDALNADAKIAFARENLHITPT</sequence>
<dbReference type="InterPro" id="IPR055754">
    <property type="entry name" value="DUF7330"/>
</dbReference>
<feature type="domain" description="DUF7330" evidence="1">
    <location>
        <begin position="133"/>
        <end position="256"/>
    </location>
</feature>
<evidence type="ECO:0000313" key="3">
    <source>
        <dbReference type="Proteomes" id="UP000306954"/>
    </source>
</evidence>
<evidence type="ECO:0000259" key="1">
    <source>
        <dbReference type="Pfam" id="PF24016"/>
    </source>
</evidence>
<dbReference type="AlphaFoldDB" id="A0A4T0IDG8"/>
<dbReference type="Proteomes" id="UP000306954">
    <property type="component" value="Unassembled WGS sequence"/>
</dbReference>
<name>A0A4T0IDG8_WALIC</name>